<dbReference type="InterPro" id="IPR015590">
    <property type="entry name" value="Aldehyde_DH_dom"/>
</dbReference>
<evidence type="ECO:0000256" key="2">
    <source>
        <dbReference type="ARBA" id="ARBA00023002"/>
    </source>
</evidence>
<dbReference type="PIRSF" id="PIRSF036492">
    <property type="entry name" value="ALDH"/>
    <property type="match status" value="1"/>
</dbReference>
<dbReference type="EMBL" id="JARQZJ010000095">
    <property type="protein sequence ID" value="KAK9885522.1"/>
    <property type="molecule type" value="Genomic_DNA"/>
</dbReference>
<keyword evidence="3" id="KW-0520">NAD</keyword>
<evidence type="ECO:0000256" key="8">
    <source>
        <dbReference type="SAM" id="Phobius"/>
    </source>
</evidence>
<keyword evidence="2 4" id="KW-0560">Oxidoreductase</keyword>
<comment type="caution">
    <text evidence="10">The sequence shown here is derived from an EMBL/GenBank/DDBJ whole genome shotgun (WGS) entry which is preliminary data.</text>
</comment>
<name>A0AAW1UPU5_9CUCU</name>
<evidence type="ECO:0000259" key="9">
    <source>
        <dbReference type="Pfam" id="PF00171"/>
    </source>
</evidence>
<gene>
    <name evidence="10" type="ORF">WA026_011015</name>
</gene>
<sequence length="500" mass="55717">MSYTKMTHPAEMVSDLRNSFSNGVTRPLEFRKKQLENLIRLYEENTPVLLDALRDDLNKSVQESMVSEIDYLKNDARNMLYNLSEWAKPKYAEKGLINILDTVKLLPEPYGVVLVIGAWNYPLQLSLAPLNGAIAAGNCAIVKPSELAPATAKVIAELLPKYLDTRCFKVFLGGPSKTQSLLAERFDYIFYTGSTRVGAIVAQCAAQYLTPTTLELGGKSPCYIDSTVDIEIAAARVLWGKSINAGQTCIAPDYILCSQEIEMKFIEAFKKVQKQQYGDDLKSSPDYCRIINSNHFNRIVGLLKGQEVVHGGSHDASQLFIETTICVNVDPDSALMREEIFGPILPIIRAQSAAEAIHFINSREKPLALYIFSNDKKTVDIFEKETSSGGVCVNDTIMHFACESLPFGGVGSSGMGAYHGKYSFDTFSHQKPILEKSIDKFGEMLQSVRYAPYNEGKIKALSNLSKRRKLPISTKYLLHVILLVIGFLVGYFYSRIFKKC</sequence>
<dbReference type="InterPro" id="IPR016161">
    <property type="entry name" value="Ald_DH/histidinol_DH"/>
</dbReference>
<evidence type="ECO:0000256" key="1">
    <source>
        <dbReference type="ARBA" id="ARBA00009986"/>
    </source>
</evidence>
<protein>
    <recommendedName>
        <fullName evidence="4">Aldehyde dehydrogenase</fullName>
    </recommendedName>
</protein>
<dbReference type="InterPro" id="IPR029510">
    <property type="entry name" value="Ald_DH_CS_GLU"/>
</dbReference>
<keyword evidence="11" id="KW-1185">Reference proteome</keyword>
<dbReference type="AlphaFoldDB" id="A0AAW1UPU5"/>
<dbReference type="PANTHER" id="PTHR43570:SF16">
    <property type="entry name" value="ALDEHYDE DEHYDROGENASE TYPE III, ISOFORM Q"/>
    <property type="match status" value="1"/>
</dbReference>
<evidence type="ECO:0000256" key="7">
    <source>
        <dbReference type="RuleBase" id="RU003345"/>
    </source>
</evidence>
<dbReference type="FunFam" id="3.40.309.10:FF:000003">
    <property type="entry name" value="Aldehyde dehydrogenase"/>
    <property type="match status" value="1"/>
</dbReference>
<dbReference type="GO" id="GO:0006081">
    <property type="term" value="P:aldehyde metabolic process"/>
    <property type="evidence" value="ECO:0007669"/>
    <property type="project" value="InterPro"/>
</dbReference>
<accession>A0AAW1UPU5</accession>
<feature type="transmembrane region" description="Helical" evidence="8">
    <location>
        <begin position="476"/>
        <end position="494"/>
    </location>
</feature>
<dbReference type="GO" id="GO:0004029">
    <property type="term" value="F:aldehyde dehydrogenase (NAD+) activity"/>
    <property type="evidence" value="ECO:0007669"/>
    <property type="project" value="TreeGrafter"/>
</dbReference>
<reference evidence="10 11" key="1">
    <citation type="submission" date="2023-03" db="EMBL/GenBank/DDBJ databases">
        <title>Genome insight into feeding habits of ladybird beetles.</title>
        <authorList>
            <person name="Li H.-S."/>
            <person name="Huang Y.-H."/>
            <person name="Pang H."/>
        </authorList>
    </citation>
    <scope>NUCLEOTIDE SEQUENCE [LARGE SCALE GENOMIC DNA]</scope>
    <source>
        <strain evidence="10">SYSU_2023b</strain>
        <tissue evidence="10">Whole body</tissue>
    </source>
</reference>
<feature type="domain" description="Aldehyde dehydrogenase" evidence="9">
    <location>
        <begin position="25"/>
        <end position="431"/>
    </location>
</feature>
<dbReference type="Pfam" id="PF00171">
    <property type="entry name" value="Aldedh"/>
    <property type="match status" value="1"/>
</dbReference>
<dbReference type="InterPro" id="IPR016163">
    <property type="entry name" value="Ald_DH_C"/>
</dbReference>
<dbReference type="FunFam" id="3.40.605.10:FF:000004">
    <property type="entry name" value="Aldehyde dehydrogenase"/>
    <property type="match status" value="1"/>
</dbReference>
<evidence type="ECO:0000313" key="11">
    <source>
        <dbReference type="Proteomes" id="UP001431783"/>
    </source>
</evidence>
<dbReference type="Gene3D" id="3.40.605.10">
    <property type="entry name" value="Aldehyde Dehydrogenase, Chain A, domain 1"/>
    <property type="match status" value="1"/>
</dbReference>
<dbReference type="Gene3D" id="3.40.309.10">
    <property type="entry name" value="Aldehyde Dehydrogenase, Chain A, domain 2"/>
    <property type="match status" value="1"/>
</dbReference>
<dbReference type="PANTHER" id="PTHR43570">
    <property type="entry name" value="ALDEHYDE DEHYDROGENASE"/>
    <property type="match status" value="1"/>
</dbReference>
<evidence type="ECO:0000256" key="6">
    <source>
        <dbReference type="PROSITE-ProRule" id="PRU10007"/>
    </source>
</evidence>
<dbReference type="Proteomes" id="UP001431783">
    <property type="component" value="Unassembled WGS sequence"/>
</dbReference>
<evidence type="ECO:0000313" key="10">
    <source>
        <dbReference type="EMBL" id="KAK9885522.1"/>
    </source>
</evidence>
<evidence type="ECO:0000256" key="4">
    <source>
        <dbReference type="PIRNR" id="PIRNR036492"/>
    </source>
</evidence>
<keyword evidence="8" id="KW-1133">Transmembrane helix</keyword>
<feature type="active site" evidence="5 6">
    <location>
        <position position="215"/>
    </location>
</feature>
<keyword evidence="8" id="KW-0472">Membrane</keyword>
<organism evidence="10 11">
    <name type="scientific">Henosepilachna vigintioctopunctata</name>
    <dbReference type="NCBI Taxonomy" id="420089"/>
    <lineage>
        <taxon>Eukaryota</taxon>
        <taxon>Metazoa</taxon>
        <taxon>Ecdysozoa</taxon>
        <taxon>Arthropoda</taxon>
        <taxon>Hexapoda</taxon>
        <taxon>Insecta</taxon>
        <taxon>Pterygota</taxon>
        <taxon>Neoptera</taxon>
        <taxon>Endopterygota</taxon>
        <taxon>Coleoptera</taxon>
        <taxon>Polyphaga</taxon>
        <taxon>Cucujiformia</taxon>
        <taxon>Coccinelloidea</taxon>
        <taxon>Coccinellidae</taxon>
        <taxon>Epilachninae</taxon>
        <taxon>Epilachnini</taxon>
        <taxon>Henosepilachna</taxon>
    </lineage>
</organism>
<dbReference type="PROSITE" id="PS00687">
    <property type="entry name" value="ALDEHYDE_DEHYDR_GLU"/>
    <property type="match status" value="1"/>
</dbReference>
<evidence type="ECO:0000256" key="3">
    <source>
        <dbReference type="ARBA" id="ARBA00023027"/>
    </source>
</evidence>
<dbReference type="SUPFAM" id="SSF53720">
    <property type="entry name" value="ALDH-like"/>
    <property type="match status" value="1"/>
</dbReference>
<feature type="active site" evidence="5">
    <location>
        <position position="249"/>
    </location>
</feature>
<keyword evidence="8" id="KW-0812">Transmembrane</keyword>
<proteinExistence type="inferred from homology"/>
<dbReference type="GO" id="GO:0005737">
    <property type="term" value="C:cytoplasm"/>
    <property type="evidence" value="ECO:0007669"/>
    <property type="project" value="TreeGrafter"/>
</dbReference>
<comment type="similarity">
    <text evidence="1 4 7">Belongs to the aldehyde dehydrogenase family.</text>
</comment>
<dbReference type="InterPro" id="IPR012394">
    <property type="entry name" value="Aldehyde_DH_NAD(P)"/>
</dbReference>
<dbReference type="InterPro" id="IPR016162">
    <property type="entry name" value="Ald_DH_N"/>
</dbReference>
<evidence type="ECO:0000256" key="5">
    <source>
        <dbReference type="PIRSR" id="PIRSR036492-1"/>
    </source>
</evidence>